<dbReference type="EMBL" id="BNCO01000069">
    <property type="protein sequence ID" value="GIL64740.1"/>
    <property type="molecule type" value="Genomic_DNA"/>
</dbReference>
<keyword evidence="4 5" id="KW-0472">Membrane</keyword>
<comment type="caution">
    <text evidence="6">The sequence shown here is derived from an EMBL/GenBank/DDBJ whole genome shotgun (WGS) entry which is preliminary data.</text>
</comment>
<sequence>MDITQLSSVDTGASARTQHGGRYGWGRYGSSKIILSPFLSRLSAPDPIGLCTCTCVSAANMPRVLGLPPNLRPGVAGMPDKTLGKARKLALAIGALAGAFGSLVGVGGGVLISPIIANICKTIPQRVISGTSLAAVAATGSAAGFVYWSSGAVDLTSAALISAAAIATAPLGARATHAFDCTMLRRLLAYWLLLVAPLVPLKPYIQRNYAGKGLNTLGAGSGGSATTCNGADSVAGAAVEAAPKSKTLWRPLRNSDAVLVATGTLAGFASGLLGIGGGTVVTPLLTVATGLPQLSVLGTSLTAMVAPSLVGLAQHARLGNVDWVMAAALAGGTLAGGAAGGRLALEMPEGVLEWVFCFGMLFLARKTLAGARQAAKAKAAAKATAAAEQAGATATVRKL</sequence>
<evidence type="ECO:0000313" key="6">
    <source>
        <dbReference type="EMBL" id="GIL64740.1"/>
    </source>
</evidence>
<name>A0A8J4FC02_9CHLO</name>
<gene>
    <name evidence="6" type="ORF">Vafri_18618</name>
</gene>
<dbReference type="Pfam" id="PF01925">
    <property type="entry name" value="TauE"/>
    <property type="match status" value="2"/>
</dbReference>
<dbReference type="Proteomes" id="UP000747399">
    <property type="component" value="Unassembled WGS sequence"/>
</dbReference>
<feature type="transmembrane region" description="Helical" evidence="5">
    <location>
        <begin position="128"/>
        <end position="148"/>
    </location>
</feature>
<proteinExistence type="predicted"/>
<dbReference type="PANTHER" id="PTHR43701">
    <property type="entry name" value="MEMBRANE TRANSPORTER PROTEIN MJ0441-RELATED"/>
    <property type="match status" value="1"/>
</dbReference>
<evidence type="ECO:0000313" key="7">
    <source>
        <dbReference type="Proteomes" id="UP000747399"/>
    </source>
</evidence>
<comment type="subcellular location">
    <subcellularLocation>
        <location evidence="1">Membrane</location>
        <topology evidence="1">Multi-pass membrane protein</topology>
    </subcellularLocation>
</comment>
<dbReference type="PANTHER" id="PTHR43701:SF2">
    <property type="entry name" value="MEMBRANE TRANSPORTER PROTEIN YJNA-RELATED"/>
    <property type="match status" value="1"/>
</dbReference>
<accession>A0A8J4FC02</accession>
<dbReference type="InterPro" id="IPR051598">
    <property type="entry name" value="TSUP/Inactive_protease-like"/>
</dbReference>
<evidence type="ECO:0000256" key="2">
    <source>
        <dbReference type="ARBA" id="ARBA00022692"/>
    </source>
</evidence>
<evidence type="ECO:0000256" key="4">
    <source>
        <dbReference type="ARBA" id="ARBA00023136"/>
    </source>
</evidence>
<protein>
    <recommendedName>
        <fullName evidence="8">Membrane transporter protein</fullName>
    </recommendedName>
</protein>
<dbReference type="AlphaFoldDB" id="A0A8J4FC02"/>
<reference evidence="6" key="1">
    <citation type="journal article" date="2021" name="Proc. Natl. Acad. Sci. U.S.A.">
        <title>Three genomes in the algal genus Volvox reveal the fate of a haploid sex-determining region after a transition to homothallism.</title>
        <authorList>
            <person name="Yamamoto K."/>
            <person name="Hamaji T."/>
            <person name="Kawai-Toyooka H."/>
            <person name="Matsuzaki R."/>
            <person name="Takahashi F."/>
            <person name="Nishimura Y."/>
            <person name="Kawachi M."/>
            <person name="Noguchi H."/>
            <person name="Minakuchi Y."/>
            <person name="Umen J.G."/>
            <person name="Toyoda A."/>
            <person name="Nozaki H."/>
        </authorList>
    </citation>
    <scope>NUCLEOTIDE SEQUENCE</scope>
    <source>
        <strain evidence="6">NIES-3780</strain>
    </source>
</reference>
<feature type="transmembrane region" description="Helical" evidence="5">
    <location>
        <begin position="155"/>
        <end position="175"/>
    </location>
</feature>
<dbReference type="InterPro" id="IPR002781">
    <property type="entry name" value="TM_pro_TauE-like"/>
</dbReference>
<dbReference type="GO" id="GO:0016020">
    <property type="term" value="C:membrane"/>
    <property type="evidence" value="ECO:0007669"/>
    <property type="project" value="UniProtKB-SubCell"/>
</dbReference>
<feature type="transmembrane region" description="Helical" evidence="5">
    <location>
        <begin position="293"/>
        <end position="312"/>
    </location>
</feature>
<organism evidence="6 7">
    <name type="scientific">Volvox africanus</name>
    <dbReference type="NCBI Taxonomy" id="51714"/>
    <lineage>
        <taxon>Eukaryota</taxon>
        <taxon>Viridiplantae</taxon>
        <taxon>Chlorophyta</taxon>
        <taxon>core chlorophytes</taxon>
        <taxon>Chlorophyceae</taxon>
        <taxon>CS clade</taxon>
        <taxon>Chlamydomonadales</taxon>
        <taxon>Volvocaceae</taxon>
        <taxon>Volvox</taxon>
    </lineage>
</organism>
<keyword evidence="2 5" id="KW-0812">Transmembrane</keyword>
<evidence type="ECO:0000256" key="3">
    <source>
        <dbReference type="ARBA" id="ARBA00022989"/>
    </source>
</evidence>
<feature type="transmembrane region" description="Helical" evidence="5">
    <location>
        <begin position="351"/>
        <end position="368"/>
    </location>
</feature>
<feature type="transmembrane region" description="Helical" evidence="5">
    <location>
        <begin position="187"/>
        <end position="205"/>
    </location>
</feature>
<feature type="transmembrane region" description="Helical" evidence="5">
    <location>
        <begin position="257"/>
        <end position="281"/>
    </location>
</feature>
<evidence type="ECO:0000256" key="1">
    <source>
        <dbReference type="ARBA" id="ARBA00004141"/>
    </source>
</evidence>
<keyword evidence="7" id="KW-1185">Reference proteome</keyword>
<feature type="transmembrane region" description="Helical" evidence="5">
    <location>
        <begin position="324"/>
        <end position="345"/>
    </location>
</feature>
<feature type="transmembrane region" description="Helical" evidence="5">
    <location>
        <begin position="89"/>
        <end position="116"/>
    </location>
</feature>
<evidence type="ECO:0000256" key="5">
    <source>
        <dbReference type="SAM" id="Phobius"/>
    </source>
</evidence>
<keyword evidence="3 5" id="KW-1133">Transmembrane helix</keyword>
<evidence type="ECO:0008006" key="8">
    <source>
        <dbReference type="Google" id="ProtNLM"/>
    </source>
</evidence>